<gene>
    <name evidence="1" type="ORF">EVAR_64599_1</name>
</gene>
<comment type="caution">
    <text evidence="1">The sequence shown here is derived from an EMBL/GenBank/DDBJ whole genome shotgun (WGS) entry which is preliminary data.</text>
</comment>
<evidence type="ECO:0000313" key="1">
    <source>
        <dbReference type="EMBL" id="GBP82711.1"/>
    </source>
</evidence>
<sequence>MCTGCMREDALRNLRDLMRTEIRIALYCLRKYRDLECESRAAGGRAGASARRRVRLALQHCMICSDRTRLSELSSK</sequence>
<proteinExistence type="predicted"/>
<evidence type="ECO:0000313" key="2">
    <source>
        <dbReference type="Proteomes" id="UP000299102"/>
    </source>
</evidence>
<name>A0A4C1Z1V9_EUMVA</name>
<accession>A0A4C1Z1V9</accession>
<organism evidence="1 2">
    <name type="scientific">Eumeta variegata</name>
    <name type="common">Bagworm moth</name>
    <name type="synonym">Eumeta japonica</name>
    <dbReference type="NCBI Taxonomy" id="151549"/>
    <lineage>
        <taxon>Eukaryota</taxon>
        <taxon>Metazoa</taxon>
        <taxon>Ecdysozoa</taxon>
        <taxon>Arthropoda</taxon>
        <taxon>Hexapoda</taxon>
        <taxon>Insecta</taxon>
        <taxon>Pterygota</taxon>
        <taxon>Neoptera</taxon>
        <taxon>Endopterygota</taxon>
        <taxon>Lepidoptera</taxon>
        <taxon>Glossata</taxon>
        <taxon>Ditrysia</taxon>
        <taxon>Tineoidea</taxon>
        <taxon>Psychidae</taxon>
        <taxon>Oiketicinae</taxon>
        <taxon>Eumeta</taxon>
    </lineage>
</organism>
<dbReference type="Proteomes" id="UP000299102">
    <property type="component" value="Unassembled WGS sequence"/>
</dbReference>
<reference evidence="1 2" key="1">
    <citation type="journal article" date="2019" name="Commun. Biol.">
        <title>The bagworm genome reveals a unique fibroin gene that provides high tensile strength.</title>
        <authorList>
            <person name="Kono N."/>
            <person name="Nakamura H."/>
            <person name="Ohtoshi R."/>
            <person name="Tomita M."/>
            <person name="Numata K."/>
            <person name="Arakawa K."/>
        </authorList>
    </citation>
    <scope>NUCLEOTIDE SEQUENCE [LARGE SCALE GENOMIC DNA]</scope>
</reference>
<dbReference type="AlphaFoldDB" id="A0A4C1Z1V9"/>
<keyword evidence="2" id="KW-1185">Reference proteome</keyword>
<dbReference type="EMBL" id="BGZK01001581">
    <property type="protein sequence ID" value="GBP82711.1"/>
    <property type="molecule type" value="Genomic_DNA"/>
</dbReference>
<protein>
    <submittedName>
        <fullName evidence="1">Uncharacterized protein</fullName>
    </submittedName>
</protein>